<dbReference type="SUPFAM" id="SSF53448">
    <property type="entry name" value="Nucleotide-diphospho-sugar transferases"/>
    <property type="match status" value="1"/>
</dbReference>
<dbReference type="PANTHER" id="PTHR21485:SF3">
    <property type="entry name" value="N-ACYLNEURAMINATE CYTIDYLYLTRANSFERASE"/>
    <property type="match status" value="1"/>
</dbReference>
<dbReference type="GO" id="GO:0016779">
    <property type="term" value="F:nucleotidyltransferase activity"/>
    <property type="evidence" value="ECO:0007669"/>
    <property type="project" value="UniProtKB-KW"/>
</dbReference>
<comment type="caution">
    <text evidence="1">The sequence shown here is derived from an EMBL/GenBank/DDBJ whole genome shotgun (WGS) entry which is preliminary data.</text>
</comment>
<name>A0ABT3LZ20_9LEPT</name>
<dbReference type="Pfam" id="PF02348">
    <property type="entry name" value="CTP_transf_3"/>
    <property type="match status" value="1"/>
</dbReference>
<reference evidence="1 2" key="1">
    <citation type="submission" date="2022-06" db="EMBL/GenBank/DDBJ databases">
        <title>Leptospira isolates from biofilms formed at urban environments.</title>
        <authorList>
            <person name="Ribeiro P.S."/>
            <person name="Sousa T."/>
            <person name="Carvalho N."/>
            <person name="Aburjaile F."/>
            <person name="Neves F."/>
            <person name="Oliveira D."/>
            <person name="Blanco L."/>
            <person name="Lima J."/>
            <person name="Costa F."/>
            <person name="Brenig B."/>
            <person name="Soares S."/>
            <person name="Ramos R."/>
            <person name="Goes-Neto A."/>
            <person name="Matiuzzi M."/>
            <person name="Azevedo V."/>
            <person name="Ristow P."/>
        </authorList>
    </citation>
    <scope>NUCLEOTIDE SEQUENCE [LARGE SCALE GENOMIC DNA]</scope>
    <source>
        <strain evidence="1 2">VSF25</strain>
    </source>
</reference>
<gene>
    <name evidence="1" type="ORF">ND812_12810</name>
</gene>
<dbReference type="InterPro" id="IPR029044">
    <property type="entry name" value="Nucleotide-diphossugar_trans"/>
</dbReference>
<dbReference type="InterPro" id="IPR003329">
    <property type="entry name" value="Cytidylyl_trans"/>
</dbReference>
<dbReference type="EMBL" id="JAMQPV010000001">
    <property type="protein sequence ID" value="MCW7462972.1"/>
    <property type="molecule type" value="Genomic_DNA"/>
</dbReference>
<keyword evidence="2" id="KW-1185">Reference proteome</keyword>
<dbReference type="RefSeq" id="WP_265375755.1">
    <property type="nucleotide sequence ID" value="NZ_JAMQPV010000001.1"/>
</dbReference>
<dbReference type="Proteomes" id="UP001209737">
    <property type="component" value="Unassembled WGS sequence"/>
</dbReference>
<keyword evidence="1" id="KW-0548">Nucleotidyltransferase</keyword>
<dbReference type="CDD" id="cd02513">
    <property type="entry name" value="CMP-NeuAc_Synthase"/>
    <property type="match status" value="1"/>
</dbReference>
<accession>A0ABT3LZ20</accession>
<dbReference type="PANTHER" id="PTHR21485">
    <property type="entry name" value="HAD SUPERFAMILY MEMBERS CMAS AND KDSC"/>
    <property type="match status" value="1"/>
</dbReference>
<organism evidence="1 2">
    <name type="scientific">Leptospira limi</name>
    <dbReference type="NCBI Taxonomy" id="2950023"/>
    <lineage>
        <taxon>Bacteria</taxon>
        <taxon>Pseudomonadati</taxon>
        <taxon>Spirochaetota</taxon>
        <taxon>Spirochaetia</taxon>
        <taxon>Leptospirales</taxon>
        <taxon>Leptospiraceae</taxon>
        <taxon>Leptospira</taxon>
    </lineage>
</organism>
<proteinExistence type="predicted"/>
<evidence type="ECO:0000313" key="2">
    <source>
        <dbReference type="Proteomes" id="UP001209737"/>
    </source>
</evidence>
<sequence length="226" mass="25742">MKDKKIRAIIAARGGSKGVPGKNIRNLGGKPLIEWSIEDALESKYIQEVYVSTDDEKIANISKSAGAKIINRPAMYATDKSSSEEAIIHAISEWDEMDPENDIIVFMQCTSPIRSSADLDEAIEKLISMKADSLLSVCEFHGFLWKEDGNNAIPWHHDYKIRPMRQDMEKRFKENGSFYIFKPWVILKDKNRLGGKIITYEMDQSSSIDIDTEFDFKLAEIFIKNA</sequence>
<protein>
    <submittedName>
        <fullName evidence="1">Acylneuraminate cytidylyltransferase family protein</fullName>
    </submittedName>
</protein>
<dbReference type="Gene3D" id="3.90.550.10">
    <property type="entry name" value="Spore Coat Polysaccharide Biosynthesis Protein SpsA, Chain A"/>
    <property type="match status" value="1"/>
</dbReference>
<keyword evidence="1" id="KW-0808">Transferase</keyword>
<dbReference type="InterPro" id="IPR050793">
    <property type="entry name" value="CMP-NeuNAc_synthase"/>
</dbReference>
<evidence type="ECO:0000313" key="1">
    <source>
        <dbReference type="EMBL" id="MCW7462972.1"/>
    </source>
</evidence>